<evidence type="ECO:0000256" key="2">
    <source>
        <dbReference type="SAM" id="Phobius"/>
    </source>
</evidence>
<comment type="caution">
    <text evidence="3">The sequence shown here is derived from an EMBL/GenBank/DDBJ whole genome shotgun (WGS) entry which is preliminary data.</text>
</comment>
<protein>
    <submittedName>
        <fullName evidence="3">Uncharacterized protein</fullName>
    </submittedName>
</protein>
<feature type="compositionally biased region" description="Basic and acidic residues" evidence="1">
    <location>
        <begin position="148"/>
        <end position="194"/>
    </location>
</feature>
<feature type="transmembrane region" description="Helical" evidence="2">
    <location>
        <begin position="29"/>
        <end position="47"/>
    </location>
</feature>
<evidence type="ECO:0000256" key="1">
    <source>
        <dbReference type="SAM" id="MobiDB-lite"/>
    </source>
</evidence>
<name>A0AAD3XJA3_NEPGR</name>
<evidence type="ECO:0000313" key="4">
    <source>
        <dbReference type="Proteomes" id="UP001279734"/>
    </source>
</evidence>
<feature type="transmembrane region" description="Helical" evidence="2">
    <location>
        <begin position="67"/>
        <end position="86"/>
    </location>
</feature>
<feature type="region of interest" description="Disordered" evidence="1">
    <location>
        <begin position="135"/>
        <end position="201"/>
    </location>
</feature>
<feature type="compositionally biased region" description="Polar residues" evidence="1">
    <location>
        <begin position="135"/>
        <end position="147"/>
    </location>
</feature>
<dbReference type="AlphaFoldDB" id="A0AAD3XJA3"/>
<dbReference type="EMBL" id="BSYO01000006">
    <property type="protein sequence ID" value="GMH06495.1"/>
    <property type="molecule type" value="Genomic_DNA"/>
</dbReference>
<organism evidence="3 4">
    <name type="scientific">Nepenthes gracilis</name>
    <name type="common">Slender pitcher plant</name>
    <dbReference type="NCBI Taxonomy" id="150966"/>
    <lineage>
        <taxon>Eukaryota</taxon>
        <taxon>Viridiplantae</taxon>
        <taxon>Streptophyta</taxon>
        <taxon>Embryophyta</taxon>
        <taxon>Tracheophyta</taxon>
        <taxon>Spermatophyta</taxon>
        <taxon>Magnoliopsida</taxon>
        <taxon>eudicotyledons</taxon>
        <taxon>Gunneridae</taxon>
        <taxon>Pentapetalae</taxon>
        <taxon>Caryophyllales</taxon>
        <taxon>Nepenthaceae</taxon>
        <taxon>Nepenthes</taxon>
    </lineage>
</organism>
<sequence>MDAFDFNSVKVEKATAMLRFRRIRRIARLLRFVELCAALGLLSWISARLPSAVKISGEFLRQISGILVSPLFVFVVGNAIVVTLIAKSRQFAKSISNAESEFCEDLRSDISDAVPHPEPEEIVYQDKEIICEENANPSKNEDSISSAKDTEFGDAKGYRRSQSENFERETDGEMKPTEKLRRSETDICRKRGNDGEESVEELVYPEDGLSNEEFQRTIEAFIARQVKFHREESQAVVLHGQP</sequence>
<keyword evidence="2" id="KW-0472">Membrane</keyword>
<dbReference type="Proteomes" id="UP001279734">
    <property type="component" value="Unassembled WGS sequence"/>
</dbReference>
<keyword evidence="4" id="KW-1185">Reference proteome</keyword>
<accession>A0AAD3XJA3</accession>
<gene>
    <name evidence="3" type="ORF">Nepgr_008335</name>
</gene>
<evidence type="ECO:0000313" key="3">
    <source>
        <dbReference type="EMBL" id="GMH06495.1"/>
    </source>
</evidence>
<dbReference type="PANTHER" id="PTHR33640">
    <property type="entry name" value="TRANSMEMBRANE PROTEIN"/>
    <property type="match status" value="1"/>
</dbReference>
<keyword evidence="2" id="KW-1133">Transmembrane helix</keyword>
<proteinExistence type="predicted"/>
<reference evidence="3" key="1">
    <citation type="submission" date="2023-05" db="EMBL/GenBank/DDBJ databases">
        <title>Nepenthes gracilis genome sequencing.</title>
        <authorList>
            <person name="Fukushima K."/>
        </authorList>
    </citation>
    <scope>NUCLEOTIDE SEQUENCE</scope>
    <source>
        <strain evidence="3">SING2019-196</strain>
    </source>
</reference>
<keyword evidence="2" id="KW-0812">Transmembrane</keyword>
<dbReference type="PANTHER" id="PTHR33640:SF3">
    <property type="entry name" value="DUF4408 DOMAIN-CONTAINING PROTEIN"/>
    <property type="match status" value="1"/>
</dbReference>